<gene>
    <name evidence="1" type="ORF">GKJPGBOP_03437</name>
</gene>
<dbReference type="RefSeq" id="WP_125054799.1">
    <property type="nucleotide sequence ID" value="NZ_BHZD01000001.1"/>
</dbReference>
<accession>A0A401W3A2</accession>
<dbReference type="AlphaFoldDB" id="A0A401W3A2"/>
<proteinExistence type="predicted"/>
<organism evidence="1 2">
    <name type="scientific">Streptomyces paromomycinus</name>
    <name type="common">Streptomyces rimosus subsp. paromomycinus</name>
    <dbReference type="NCBI Taxonomy" id="92743"/>
    <lineage>
        <taxon>Bacteria</taxon>
        <taxon>Bacillati</taxon>
        <taxon>Actinomycetota</taxon>
        <taxon>Actinomycetes</taxon>
        <taxon>Kitasatosporales</taxon>
        <taxon>Streptomycetaceae</taxon>
        <taxon>Streptomyces</taxon>
    </lineage>
</organism>
<reference evidence="1 2" key="1">
    <citation type="submission" date="2018-11" db="EMBL/GenBank/DDBJ databases">
        <title>Whole genome sequence of Streptomyces paromomycinus NBRC 15454(T).</title>
        <authorList>
            <person name="Komaki H."/>
            <person name="Tamura T."/>
        </authorList>
    </citation>
    <scope>NUCLEOTIDE SEQUENCE [LARGE SCALE GENOMIC DNA]</scope>
    <source>
        <strain evidence="1 2">NBRC 15454</strain>
    </source>
</reference>
<name>A0A401W3A2_STREY</name>
<comment type="caution">
    <text evidence="1">The sequence shown here is derived from an EMBL/GenBank/DDBJ whole genome shotgun (WGS) entry which is preliminary data.</text>
</comment>
<dbReference type="Proteomes" id="UP000286746">
    <property type="component" value="Unassembled WGS sequence"/>
</dbReference>
<evidence type="ECO:0000313" key="1">
    <source>
        <dbReference type="EMBL" id="GCD43755.1"/>
    </source>
</evidence>
<sequence>MKHRFGSHQFVIDDVELSLGTPPELWLGVDGESAEERAARLEAARGILADDPELLDLVTRITVAAIEADAPDLLGAAPSGSVRVVGRHTTYAEGLSL</sequence>
<evidence type="ECO:0000313" key="2">
    <source>
        <dbReference type="Proteomes" id="UP000286746"/>
    </source>
</evidence>
<protein>
    <submittedName>
        <fullName evidence="1">Uncharacterized protein</fullName>
    </submittedName>
</protein>
<keyword evidence="2" id="KW-1185">Reference proteome</keyword>
<dbReference type="EMBL" id="BHZD01000001">
    <property type="protein sequence ID" value="GCD43755.1"/>
    <property type="molecule type" value="Genomic_DNA"/>
</dbReference>